<organism evidence="2 3">
    <name type="scientific">Kwoniella europaea PYCC6329</name>
    <dbReference type="NCBI Taxonomy" id="1423913"/>
    <lineage>
        <taxon>Eukaryota</taxon>
        <taxon>Fungi</taxon>
        <taxon>Dikarya</taxon>
        <taxon>Basidiomycota</taxon>
        <taxon>Agaricomycotina</taxon>
        <taxon>Tremellomycetes</taxon>
        <taxon>Tremellales</taxon>
        <taxon>Cryptococcaceae</taxon>
        <taxon>Kwoniella</taxon>
    </lineage>
</organism>
<name>A0AAX4KLE3_9TREE</name>
<evidence type="ECO:0008006" key="4">
    <source>
        <dbReference type="Google" id="ProtNLM"/>
    </source>
</evidence>
<feature type="region of interest" description="Disordered" evidence="1">
    <location>
        <begin position="323"/>
        <end position="352"/>
    </location>
</feature>
<dbReference type="KEGG" id="ker:91104144"/>
<accession>A0AAX4KLE3</accession>
<keyword evidence="3" id="KW-1185">Reference proteome</keyword>
<proteinExistence type="predicted"/>
<feature type="region of interest" description="Disordered" evidence="1">
    <location>
        <begin position="370"/>
        <end position="398"/>
    </location>
</feature>
<protein>
    <recommendedName>
        <fullName evidence="4">Fungal STAND N-terminal Goodbye domain-containing protein</fullName>
    </recommendedName>
</protein>
<gene>
    <name evidence="2" type="ORF">V865_005343</name>
</gene>
<feature type="region of interest" description="Disordered" evidence="1">
    <location>
        <begin position="28"/>
        <end position="55"/>
    </location>
</feature>
<dbReference type="AlphaFoldDB" id="A0AAX4KLE3"/>
<dbReference type="EMBL" id="CP144089">
    <property type="protein sequence ID" value="WWD07246.1"/>
    <property type="molecule type" value="Genomic_DNA"/>
</dbReference>
<dbReference type="Proteomes" id="UP001358614">
    <property type="component" value="Chromosome 1"/>
</dbReference>
<feature type="compositionally biased region" description="Polar residues" evidence="1">
    <location>
        <begin position="32"/>
        <end position="41"/>
    </location>
</feature>
<dbReference type="RefSeq" id="XP_066085213.1">
    <property type="nucleotide sequence ID" value="XM_066229116.1"/>
</dbReference>
<evidence type="ECO:0000256" key="1">
    <source>
        <dbReference type="SAM" id="MobiDB-lite"/>
    </source>
</evidence>
<evidence type="ECO:0000313" key="3">
    <source>
        <dbReference type="Proteomes" id="UP001358614"/>
    </source>
</evidence>
<sequence length="472" mass="52252">MAQKTMILPELHYQSVYDPVTPPLVRALSAPNVPTSNSLSSPHHDGSGVDDDEETSAAPITLLKQKAVQNLGQAISEPITATTLNKLASAITESFHTDYYQKEVAKLEKMINRLHKFEIATGLVGDIARTVELIAPAGAVLGMISKFFGYVKSVKTIMLEALGLVRSSVETTISIQDCLVTIEFKVPLAMIRCIINFYEILEECTTTMSGIVERTSLFKETLHRNKYRDMVKYMQAKLGDTKSDFIQCGILINCSYSYKQSSIFSDNTSDVNEESDDFILTSALMNALQLNNDNLSDYLGLNQLTIQEMISLRAILQARRTPAQASSSTTRLASPADQRSTASPRAESTQQSATHQIFMVLGIKYDKADSPGLNGNVTEDDVEENSRPPGGHAKYAEGPANHGYKIPLDSAGNLYDLRNQLFDRVIEILSQRISTESETASGNAFWVHTLRKDQHLRFGKGHTWVQQFVSRD</sequence>
<evidence type="ECO:0000313" key="2">
    <source>
        <dbReference type="EMBL" id="WWD07246.1"/>
    </source>
</evidence>
<dbReference type="GeneID" id="91104144"/>
<reference evidence="2 3" key="1">
    <citation type="submission" date="2024-01" db="EMBL/GenBank/DDBJ databases">
        <title>Comparative genomics of Cryptococcus and Kwoniella reveals pathogenesis evolution and contrasting modes of karyotype evolution via chromosome fusion or intercentromeric recombination.</title>
        <authorList>
            <person name="Coelho M.A."/>
            <person name="David-Palma M."/>
            <person name="Shea T."/>
            <person name="Bowers K."/>
            <person name="McGinley-Smith S."/>
            <person name="Mohammad A.W."/>
            <person name="Gnirke A."/>
            <person name="Yurkov A.M."/>
            <person name="Nowrousian M."/>
            <person name="Sun S."/>
            <person name="Cuomo C.A."/>
            <person name="Heitman J."/>
        </authorList>
    </citation>
    <scope>NUCLEOTIDE SEQUENCE [LARGE SCALE GENOMIC DNA]</scope>
    <source>
        <strain evidence="2 3">PYCC6329</strain>
    </source>
</reference>